<protein>
    <submittedName>
        <fullName evidence="1">Uncharacterized protein</fullName>
    </submittedName>
</protein>
<organism evidence="1">
    <name type="scientific">Vibrio vulnificus</name>
    <dbReference type="NCBI Taxonomy" id="672"/>
    <lineage>
        <taxon>Bacteria</taxon>
        <taxon>Pseudomonadati</taxon>
        <taxon>Pseudomonadota</taxon>
        <taxon>Gammaproteobacteria</taxon>
        <taxon>Vibrionales</taxon>
        <taxon>Vibrionaceae</taxon>
        <taxon>Vibrio</taxon>
    </lineage>
</organism>
<reference evidence="1" key="2">
    <citation type="submission" date="2019-01" db="EMBL/GenBank/DDBJ databases">
        <authorList>
            <consortium name="NCBI Pathogen Detection Project"/>
        </authorList>
    </citation>
    <scope>NUCLEOTIDE SEQUENCE</scope>
    <source>
        <strain evidence="1">BCW_3452</strain>
    </source>
</reference>
<gene>
    <name evidence="1" type="ORF">I7730_25270</name>
</gene>
<dbReference type="RefSeq" id="WP_072609701.1">
    <property type="nucleotide sequence ID" value="NZ_JASMTX010000071.1"/>
</dbReference>
<proteinExistence type="predicted"/>
<name>A0A8H9N532_VIBVL</name>
<reference evidence="1" key="1">
    <citation type="journal article" date="2018" name="Genome Biol.">
        <title>SKESA: strategic k-mer extension for scrupulous assemblies.</title>
        <authorList>
            <person name="Souvorov A."/>
            <person name="Agarwala R."/>
            <person name="Lipman D.J."/>
        </authorList>
    </citation>
    <scope>NUCLEOTIDE SEQUENCE</scope>
    <source>
        <strain evidence="1">BCW_3452</strain>
    </source>
</reference>
<evidence type="ECO:0000313" key="1">
    <source>
        <dbReference type="EMBL" id="HAS8543057.1"/>
    </source>
</evidence>
<dbReference type="AlphaFoldDB" id="A0A8H9N532"/>
<sequence>MPVVITFDIEAAPPKERNRIQSAFERFGWQNLGGSSYRYPRLGTEDQPVEDWFNHVIPALTLFRQYLIRSGRGLGCFTLDVQSTTGYDPDTGFGTAPQNPDDVRLYSPTNTAFGKRRLKQWLGTLSYPYPVGDSEEE</sequence>
<dbReference type="EMBL" id="DACRBY010000098">
    <property type="protein sequence ID" value="HAS8543057.1"/>
    <property type="molecule type" value="Genomic_DNA"/>
</dbReference>
<comment type="caution">
    <text evidence="1">The sequence shown here is derived from an EMBL/GenBank/DDBJ whole genome shotgun (WGS) entry which is preliminary data.</text>
</comment>
<dbReference type="Proteomes" id="UP000863257">
    <property type="component" value="Unassembled WGS sequence"/>
</dbReference>
<accession>A0A8H9N532</accession>